<proteinExistence type="predicted"/>
<reference evidence="1" key="1">
    <citation type="submission" date="2020-09" db="EMBL/GenBank/DDBJ databases">
        <title>Pelagicoccus enzymogenes sp. nov. with an EPS production, isolated from marine sediment.</title>
        <authorList>
            <person name="Feng X."/>
        </authorList>
    </citation>
    <scope>NUCLEOTIDE SEQUENCE</scope>
    <source>
        <strain evidence="1">NFK12</strain>
    </source>
</reference>
<dbReference type="RefSeq" id="WP_191618313.1">
    <property type="nucleotide sequence ID" value="NZ_JACYFG010000040.1"/>
</dbReference>
<evidence type="ECO:0000313" key="2">
    <source>
        <dbReference type="Proteomes" id="UP000622317"/>
    </source>
</evidence>
<evidence type="ECO:0000313" key="1">
    <source>
        <dbReference type="EMBL" id="MBD5781213.1"/>
    </source>
</evidence>
<name>A0A927IIX2_9BACT</name>
<organism evidence="1 2">
    <name type="scientific">Pelagicoccus enzymogenes</name>
    <dbReference type="NCBI Taxonomy" id="2773457"/>
    <lineage>
        <taxon>Bacteria</taxon>
        <taxon>Pseudomonadati</taxon>
        <taxon>Verrucomicrobiota</taxon>
        <taxon>Opitutia</taxon>
        <taxon>Puniceicoccales</taxon>
        <taxon>Pelagicoccaceae</taxon>
        <taxon>Pelagicoccus</taxon>
    </lineage>
</organism>
<protein>
    <submittedName>
        <fullName evidence="1">Uncharacterized protein</fullName>
    </submittedName>
</protein>
<keyword evidence="2" id="KW-1185">Reference proteome</keyword>
<accession>A0A927IIX2</accession>
<sequence>MRRNAELQASDRSGQILQGGRRLKRGARFVALSEAKRGRFSRRPLQLTALSISAFSSHWRTALPFAILVAFMAPVEKVFPHLSPNQTTRQLF</sequence>
<dbReference type="Proteomes" id="UP000622317">
    <property type="component" value="Unassembled WGS sequence"/>
</dbReference>
<gene>
    <name evidence="1" type="ORF">IEN85_17060</name>
</gene>
<dbReference type="EMBL" id="JACYFG010000040">
    <property type="protein sequence ID" value="MBD5781213.1"/>
    <property type="molecule type" value="Genomic_DNA"/>
</dbReference>
<dbReference type="AlphaFoldDB" id="A0A927IIX2"/>
<comment type="caution">
    <text evidence="1">The sequence shown here is derived from an EMBL/GenBank/DDBJ whole genome shotgun (WGS) entry which is preliminary data.</text>
</comment>